<dbReference type="EMBL" id="JASATX010000001">
    <property type="protein sequence ID" value="MDI2098186.1"/>
    <property type="molecule type" value="Genomic_DNA"/>
</dbReference>
<dbReference type="Proteomes" id="UP001321506">
    <property type="component" value="Unassembled WGS sequence"/>
</dbReference>
<protein>
    <submittedName>
        <fullName evidence="2">Alpha/beta fold hydrolase</fullName>
    </submittedName>
</protein>
<keyword evidence="2" id="KW-0378">Hydrolase</keyword>
<dbReference type="GO" id="GO:0004806">
    <property type="term" value="F:triacylglycerol lipase activity"/>
    <property type="evidence" value="ECO:0007669"/>
    <property type="project" value="InterPro"/>
</dbReference>
<reference evidence="2 3" key="1">
    <citation type="submission" date="2023-04" db="EMBL/GenBank/DDBJ databases">
        <title>Klugiella caeni sp. nov. isolated from the sludge of biochemical tank.</title>
        <authorList>
            <person name="Geng K."/>
        </authorList>
    </citation>
    <scope>NUCLEOTIDE SEQUENCE [LARGE SCALE GENOMIC DNA]</scope>
    <source>
        <strain evidence="2 3">YN-L-19</strain>
    </source>
</reference>
<dbReference type="InterPro" id="IPR005152">
    <property type="entry name" value="Lipase_secreted"/>
</dbReference>
<dbReference type="SUPFAM" id="SSF53474">
    <property type="entry name" value="alpha/beta-Hydrolases"/>
    <property type="match status" value="1"/>
</dbReference>
<evidence type="ECO:0000256" key="1">
    <source>
        <dbReference type="SAM" id="Phobius"/>
    </source>
</evidence>
<dbReference type="Gene3D" id="1.10.260.130">
    <property type="match status" value="1"/>
</dbReference>
<dbReference type="RefSeq" id="WP_281487937.1">
    <property type="nucleotide sequence ID" value="NZ_JASATX010000001.1"/>
</dbReference>
<keyword evidence="1" id="KW-1133">Transmembrane helix</keyword>
<dbReference type="PANTHER" id="PTHR34853">
    <property type="match status" value="1"/>
</dbReference>
<name>A0AAW6T682_9MICO</name>
<gene>
    <name evidence="2" type="ORF">QF206_04300</name>
</gene>
<proteinExistence type="predicted"/>
<feature type="transmembrane region" description="Helical" evidence="1">
    <location>
        <begin position="133"/>
        <end position="151"/>
    </location>
</feature>
<dbReference type="PANTHER" id="PTHR34853:SF1">
    <property type="entry name" value="LIPASE 5"/>
    <property type="match status" value="1"/>
</dbReference>
<accession>A0AAW6T682</accession>
<keyword evidence="1" id="KW-0472">Membrane</keyword>
<comment type="caution">
    <text evidence="2">The sequence shown here is derived from an EMBL/GenBank/DDBJ whole genome shotgun (WGS) entry which is preliminary data.</text>
</comment>
<evidence type="ECO:0000313" key="3">
    <source>
        <dbReference type="Proteomes" id="UP001321506"/>
    </source>
</evidence>
<keyword evidence="3" id="KW-1185">Reference proteome</keyword>
<evidence type="ECO:0000313" key="2">
    <source>
        <dbReference type="EMBL" id="MDI2098186.1"/>
    </source>
</evidence>
<feature type="transmembrane region" description="Helical" evidence="1">
    <location>
        <begin position="77"/>
        <end position="96"/>
    </location>
</feature>
<sequence>MAVVLGAYLITRPTTSLDVLAIAVGVGFVLQGVIVLDSEDEGPPPRRWESRARVAVAVLWVSAGVFVLLFLGLTVRLLAEVIAIALVANGILQLIGAFRRSLALDARIAAIAFGAASFGFGILAGFWPDITLLIAAVAFGAQLIISGIAEGRHALHGAPPERTSTARPLHRFARTTAAVVSLALVGAAGVVSIGLRGATPVVDEFYAAPRDVPDEPGQLIRSEPFSRDVPSNATAWRILYTTTRGDGSPAVASGIVVAPTEGIGYRPVIGWAHGTTGFAQPCAPSLLERPFASGTLFVLTRVIEAGWALVATDYIGLGTAGPHPYLIGRDSAHAILDALRASRQLTPGLIGGESVIWGHSQGGGAALWAGALAEDYAPLVSVEGVAALAPASELNRLITQLSRVRGGSVIESFALASFAANYHDVTWREYVRHGAEPIVRAISERCLTEPGVLISGLEGLALRRDPAVFKKNPLAGPFGARIMENIPPATVSAPLLVAQGEADELIPPRVQQAFIERIREAGQDVDYRTYPGRDHITLVYQTSPLMDELFAWSAERFAGVEGVAD</sequence>
<feature type="transmembrane region" description="Helical" evidence="1">
    <location>
        <begin position="20"/>
        <end position="38"/>
    </location>
</feature>
<feature type="transmembrane region" description="Helical" evidence="1">
    <location>
        <begin position="50"/>
        <end position="71"/>
    </location>
</feature>
<dbReference type="AlphaFoldDB" id="A0AAW6T682"/>
<feature type="transmembrane region" description="Helical" evidence="1">
    <location>
        <begin position="108"/>
        <end position="127"/>
    </location>
</feature>
<dbReference type="GO" id="GO:0016042">
    <property type="term" value="P:lipid catabolic process"/>
    <property type="evidence" value="ECO:0007669"/>
    <property type="project" value="InterPro"/>
</dbReference>
<dbReference type="Gene3D" id="3.40.50.1820">
    <property type="entry name" value="alpha/beta hydrolase"/>
    <property type="match status" value="1"/>
</dbReference>
<dbReference type="Pfam" id="PF03583">
    <property type="entry name" value="LIP"/>
    <property type="match status" value="1"/>
</dbReference>
<organism evidence="2 3">
    <name type="scientific">Ruicaihuangia caeni</name>
    <dbReference type="NCBI Taxonomy" id="3042517"/>
    <lineage>
        <taxon>Bacteria</taxon>
        <taxon>Bacillati</taxon>
        <taxon>Actinomycetota</taxon>
        <taxon>Actinomycetes</taxon>
        <taxon>Micrococcales</taxon>
        <taxon>Microbacteriaceae</taxon>
        <taxon>Ruicaihuangia</taxon>
    </lineage>
</organism>
<dbReference type="Pfam" id="PF03729">
    <property type="entry name" value="DUF308"/>
    <property type="match status" value="2"/>
</dbReference>
<feature type="transmembrane region" description="Helical" evidence="1">
    <location>
        <begin position="172"/>
        <end position="195"/>
    </location>
</feature>
<keyword evidence="1" id="KW-0812">Transmembrane</keyword>
<dbReference type="InterPro" id="IPR005325">
    <property type="entry name" value="DUF308_memb"/>
</dbReference>
<dbReference type="InterPro" id="IPR029058">
    <property type="entry name" value="AB_hydrolase_fold"/>
</dbReference>